<reference evidence="3" key="1">
    <citation type="submission" date="2017-01" db="EMBL/GenBank/DDBJ databases">
        <authorList>
            <person name="Wang Y."/>
            <person name="White M."/>
            <person name="Kvist S."/>
            <person name="Moncalvo J.-M."/>
        </authorList>
    </citation>
    <scope>NUCLEOTIDE SEQUENCE [LARGE SCALE GENOMIC DNA]</scope>
    <source>
        <strain evidence="3">ID-206-W2</strain>
    </source>
</reference>
<evidence type="ECO:0000259" key="1">
    <source>
        <dbReference type="PROSITE" id="PS50994"/>
    </source>
</evidence>
<organism evidence="2 3">
    <name type="scientific">Smittium culicis</name>
    <dbReference type="NCBI Taxonomy" id="133412"/>
    <lineage>
        <taxon>Eukaryota</taxon>
        <taxon>Fungi</taxon>
        <taxon>Fungi incertae sedis</taxon>
        <taxon>Zoopagomycota</taxon>
        <taxon>Kickxellomycotina</taxon>
        <taxon>Harpellomycetes</taxon>
        <taxon>Harpellales</taxon>
        <taxon>Legeriomycetaceae</taxon>
        <taxon>Smittium</taxon>
    </lineage>
</organism>
<dbReference type="EMBL" id="LSSM01005059">
    <property type="protein sequence ID" value="OMJ13483.1"/>
    <property type="molecule type" value="Genomic_DNA"/>
</dbReference>
<sequence>MKIAKKPVYQEISFEEIKNLLKYENKENLDSNVLKVSKNYILLNGELYKKKKKKFYVKVIETKDQLDEILKILHDQLGHFAFTTILNWMQVRYWRPNMYNEVYHYVNSCINCQFYILRRPSYQFNGHSAISGIFKTWFFDFLGPFPISKNGKRYILTGIEQLSGFPWATAVSDETASLVIEVFSDFISIFGKTENIQVDNERSFTSRLVKEFCENNKINLILNTPYHPEWKGMVEKLNSTVRYALTRTCNGRFDT</sequence>
<dbReference type="InterPro" id="IPR001584">
    <property type="entry name" value="Integrase_cat-core"/>
</dbReference>
<protein>
    <submittedName>
        <fullName evidence="2">Pro-Pol polyprotein</fullName>
    </submittedName>
</protein>
<dbReference type="Proteomes" id="UP000187429">
    <property type="component" value="Unassembled WGS sequence"/>
</dbReference>
<evidence type="ECO:0000313" key="2">
    <source>
        <dbReference type="EMBL" id="OMJ13483.1"/>
    </source>
</evidence>
<accession>A0A1R1XFV9</accession>
<dbReference type="InterPro" id="IPR050951">
    <property type="entry name" value="Retrovirus_Pol_polyprotein"/>
</dbReference>
<feature type="domain" description="Integrase catalytic" evidence="1">
    <location>
        <begin position="116"/>
        <end position="255"/>
    </location>
</feature>
<proteinExistence type="predicted"/>
<comment type="caution">
    <text evidence="2">The sequence shown here is derived from an EMBL/GenBank/DDBJ whole genome shotgun (WGS) entry which is preliminary data.</text>
</comment>
<name>A0A1R1XFV9_9FUNG</name>
<dbReference type="PROSITE" id="PS50994">
    <property type="entry name" value="INTEGRASE"/>
    <property type="match status" value="1"/>
</dbReference>
<dbReference type="InterPro" id="IPR012337">
    <property type="entry name" value="RNaseH-like_sf"/>
</dbReference>
<dbReference type="SUPFAM" id="SSF53098">
    <property type="entry name" value="Ribonuclease H-like"/>
    <property type="match status" value="1"/>
</dbReference>
<dbReference type="PANTHER" id="PTHR37984:SF5">
    <property type="entry name" value="PROTEIN NYNRIN-LIKE"/>
    <property type="match status" value="1"/>
</dbReference>
<keyword evidence="3" id="KW-1185">Reference proteome</keyword>
<dbReference type="AlphaFoldDB" id="A0A1R1XFV9"/>
<dbReference type="Pfam" id="PF00665">
    <property type="entry name" value="rve"/>
    <property type="match status" value="1"/>
</dbReference>
<dbReference type="Gene3D" id="1.10.340.70">
    <property type="match status" value="1"/>
</dbReference>
<dbReference type="GO" id="GO:0003676">
    <property type="term" value="F:nucleic acid binding"/>
    <property type="evidence" value="ECO:0007669"/>
    <property type="project" value="InterPro"/>
</dbReference>
<dbReference type="GO" id="GO:0015074">
    <property type="term" value="P:DNA integration"/>
    <property type="evidence" value="ECO:0007669"/>
    <property type="project" value="InterPro"/>
</dbReference>
<dbReference type="InterPro" id="IPR041588">
    <property type="entry name" value="Integrase_H2C2"/>
</dbReference>
<dbReference type="Pfam" id="PF17921">
    <property type="entry name" value="Integrase_H2C2"/>
    <property type="match status" value="1"/>
</dbReference>
<evidence type="ECO:0000313" key="3">
    <source>
        <dbReference type="Proteomes" id="UP000187429"/>
    </source>
</evidence>
<dbReference type="GO" id="GO:0005634">
    <property type="term" value="C:nucleus"/>
    <property type="evidence" value="ECO:0007669"/>
    <property type="project" value="UniProtKB-ARBA"/>
</dbReference>
<dbReference type="InterPro" id="IPR036397">
    <property type="entry name" value="RNaseH_sf"/>
</dbReference>
<dbReference type="OrthoDB" id="2194511at2759"/>
<dbReference type="PANTHER" id="PTHR37984">
    <property type="entry name" value="PROTEIN CBG26694"/>
    <property type="match status" value="1"/>
</dbReference>
<gene>
    <name evidence="2" type="ORF">AYI69_g8991</name>
</gene>
<dbReference type="Gene3D" id="3.30.420.10">
    <property type="entry name" value="Ribonuclease H-like superfamily/Ribonuclease H"/>
    <property type="match status" value="1"/>
</dbReference>